<evidence type="ECO:0000313" key="20">
    <source>
        <dbReference type="EMBL" id="KAA9135188.1"/>
    </source>
</evidence>
<evidence type="ECO:0000256" key="1">
    <source>
        <dbReference type="ARBA" id="ARBA00001393"/>
    </source>
</evidence>
<dbReference type="GO" id="GO:0046872">
    <property type="term" value="F:metal ion binding"/>
    <property type="evidence" value="ECO:0007669"/>
    <property type="project" value="UniProtKB-KW"/>
</dbReference>
<feature type="binding site" evidence="17">
    <location>
        <position position="152"/>
    </location>
    <ligand>
        <name>NAD(+)</name>
        <dbReference type="ChEBI" id="CHEBI:57540"/>
    </ligand>
</feature>
<keyword evidence="14 17" id="KW-0057">Aromatic amino acid biosynthesis</keyword>
<dbReference type="GO" id="GO:0003856">
    <property type="term" value="F:3-dehydroquinate synthase activity"/>
    <property type="evidence" value="ECO:0007669"/>
    <property type="project" value="UniProtKB-UniRule"/>
</dbReference>
<dbReference type="NCBIfam" id="TIGR01357">
    <property type="entry name" value="aroB"/>
    <property type="match status" value="1"/>
</dbReference>
<dbReference type="EC" id="4.2.3.4" evidence="6 17"/>
<dbReference type="CDD" id="cd08195">
    <property type="entry name" value="DHQS"/>
    <property type="match status" value="1"/>
</dbReference>
<dbReference type="InterPro" id="IPR050071">
    <property type="entry name" value="Dehydroquinate_synthase"/>
</dbReference>
<accession>A0A5N0TL77</accession>
<dbReference type="InterPro" id="IPR030963">
    <property type="entry name" value="DHQ_synth_fam"/>
</dbReference>
<comment type="cofactor">
    <cofactor evidence="2 17">
        <name>NAD(+)</name>
        <dbReference type="ChEBI" id="CHEBI:57540"/>
    </cofactor>
</comment>
<dbReference type="HAMAP" id="MF_00110">
    <property type="entry name" value="DHQ_synthase"/>
    <property type="match status" value="1"/>
</dbReference>
<comment type="cofactor">
    <cofactor evidence="17">
        <name>Co(2+)</name>
        <dbReference type="ChEBI" id="CHEBI:48828"/>
    </cofactor>
    <cofactor evidence="17">
        <name>Zn(2+)</name>
        <dbReference type="ChEBI" id="CHEBI:29105"/>
    </cofactor>
    <text evidence="17">Binds 1 divalent metal cation per subunit. Can use either Co(2+) or Zn(2+).</text>
</comment>
<evidence type="ECO:0000256" key="13">
    <source>
        <dbReference type="ARBA" id="ARBA00023027"/>
    </source>
</evidence>
<dbReference type="GO" id="GO:0009423">
    <property type="term" value="P:chorismate biosynthetic process"/>
    <property type="evidence" value="ECO:0007669"/>
    <property type="project" value="UniProtKB-UniRule"/>
</dbReference>
<evidence type="ECO:0000256" key="16">
    <source>
        <dbReference type="ARBA" id="ARBA00023285"/>
    </source>
</evidence>
<keyword evidence="16 17" id="KW-0170">Cobalt</keyword>
<dbReference type="AlphaFoldDB" id="A0A5N0TL77"/>
<gene>
    <name evidence="17" type="primary">aroB</name>
    <name evidence="20" type="ORF">F6B40_05825</name>
</gene>
<keyword evidence="13 17" id="KW-0520">NAD</keyword>
<dbReference type="Gene3D" id="1.20.1090.10">
    <property type="entry name" value="Dehydroquinate synthase-like - alpha domain"/>
    <property type="match status" value="1"/>
</dbReference>
<keyword evidence="12 17" id="KW-0862">Zinc</keyword>
<comment type="subcellular location">
    <subcellularLocation>
        <location evidence="3 17">Cytoplasm</location>
    </subcellularLocation>
</comment>
<evidence type="ECO:0000256" key="3">
    <source>
        <dbReference type="ARBA" id="ARBA00004496"/>
    </source>
</evidence>
<dbReference type="Gene3D" id="3.40.50.1970">
    <property type="match status" value="1"/>
</dbReference>
<dbReference type="GO" id="GO:0005737">
    <property type="term" value="C:cytoplasm"/>
    <property type="evidence" value="ECO:0007669"/>
    <property type="project" value="UniProtKB-SubCell"/>
</dbReference>
<evidence type="ECO:0000256" key="14">
    <source>
        <dbReference type="ARBA" id="ARBA00023141"/>
    </source>
</evidence>
<dbReference type="UniPathway" id="UPA00053">
    <property type="reaction ID" value="UER00085"/>
</dbReference>
<comment type="catalytic activity">
    <reaction evidence="1 17">
        <text>7-phospho-2-dehydro-3-deoxy-D-arabino-heptonate = 3-dehydroquinate + phosphate</text>
        <dbReference type="Rhea" id="RHEA:21968"/>
        <dbReference type="ChEBI" id="CHEBI:32364"/>
        <dbReference type="ChEBI" id="CHEBI:43474"/>
        <dbReference type="ChEBI" id="CHEBI:58394"/>
        <dbReference type="EC" id="4.2.3.4"/>
    </reaction>
</comment>
<dbReference type="InterPro" id="IPR016037">
    <property type="entry name" value="DHQ_synth_AroB"/>
</dbReference>
<evidence type="ECO:0000259" key="19">
    <source>
        <dbReference type="Pfam" id="PF24621"/>
    </source>
</evidence>
<comment type="caution">
    <text evidence="20">The sequence shown here is derived from an EMBL/GenBank/DDBJ whole genome shotgun (WGS) entry which is preliminary data.</text>
</comment>
<evidence type="ECO:0000256" key="10">
    <source>
        <dbReference type="ARBA" id="ARBA00022723"/>
    </source>
</evidence>
<evidence type="ECO:0000256" key="2">
    <source>
        <dbReference type="ARBA" id="ARBA00001911"/>
    </source>
</evidence>
<dbReference type="GO" id="GO:0008652">
    <property type="term" value="P:amino acid biosynthetic process"/>
    <property type="evidence" value="ECO:0007669"/>
    <property type="project" value="UniProtKB-KW"/>
</dbReference>
<dbReference type="GO" id="GO:0000166">
    <property type="term" value="F:nucleotide binding"/>
    <property type="evidence" value="ECO:0007669"/>
    <property type="project" value="UniProtKB-KW"/>
</dbReference>
<feature type="binding site" evidence="17">
    <location>
        <position position="248"/>
    </location>
    <ligand>
        <name>Zn(2+)</name>
        <dbReference type="ChEBI" id="CHEBI:29105"/>
    </ligand>
</feature>
<feature type="domain" description="3-dehydroquinate synthase C-terminal" evidence="19">
    <location>
        <begin position="182"/>
        <end position="324"/>
    </location>
</feature>
<dbReference type="EMBL" id="VYUY01000006">
    <property type="protein sequence ID" value="KAA9135188.1"/>
    <property type="molecule type" value="Genomic_DNA"/>
</dbReference>
<evidence type="ECO:0000256" key="5">
    <source>
        <dbReference type="ARBA" id="ARBA00005412"/>
    </source>
</evidence>
<name>A0A5N0TL77_9MICO</name>
<evidence type="ECO:0000256" key="7">
    <source>
        <dbReference type="ARBA" id="ARBA00017684"/>
    </source>
</evidence>
<evidence type="ECO:0000256" key="11">
    <source>
        <dbReference type="ARBA" id="ARBA00022741"/>
    </source>
</evidence>
<keyword evidence="15 17" id="KW-0456">Lyase</keyword>
<protein>
    <recommendedName>
        <fullName evidence="7 17">3-dehydroquinate synthase</fullName>
        <shortName evidence="17">DHQS</shortName>
        <ecNumber evidence="6 17">4.2.3.4</ecNumber>
    </recommendedName>
</protein>
<dbReference type="SUPFAM" id="SSF56796">
    <property type="entry name" value="Dehydroquinate synthase-like"/>
    <property type="match status" value="1"/>
</dbReference>
<sequence length="361" mass="38874">MSETTVISVAGEPGYDISIGRDILGLVGEALAPTVKKVLVVHPPTLGDRANRLREQLIADGSREVLLAEIPDAEQGKRIEVAAFCWQVMGQADFTRTDAVVGFGGGAVTDLAGFVAATWLRGVQVVQVPTTVLGMVDAAVGGKTGVNTAEGKNLVGAFWSPSAVICDLSLLDSLSKNEATAGFAEVVKAGFIWYPEILDRIEAEPETIVDPASASFRRCLELAIEMKARVVGEDFREAGLREVLNYGHTLGHAIEHAERYRWRHGAAISIGMVFAAELSRLAGRLSDEAAQRHRDILNSLGLPTTYRAGAWPTLLATMQRDKKSRGGLLRFIVLDEIGRPTVLQAPDESLLFAAYQEVAEQ</sequence>
<dbReference type="RefSeq" id="WP_150892543.1">
    <property type="nucleotide sequence ID" value="NZ_VYUY01000006.1"/>
</dbReference>
<evidence type="ECO:0000259" key="18">
    <source>
        <dbReference type="Pfam" id="PF01761"/>
    </source>
</evidence>
<feature type="binding site" evidence="17">
    <location>
        <begin position="106"/>
        <end position="110"/>
    </location>
    <ligand>
        <name>NAD(+)</name>
        <dbReference type="ChEBI" id="CHEBI:57540"/>
    </ligand>
</feature>
<evidence type="ECO:0000256" key="12">
    <source>
        <dbReference type="ARBA" id="ARBA00022833"/>
    </source>
</evidence>
<evidence type="ECO:0000256" key="8">
    <source>
        <dbReference type="ARBA" id="ARBA00022490"/>
    </source>
</evidence>
<feature type="domain" description="3-dehydroquinate synthase N-terminal" evidence="18">
    <location>
        <begin position="69"/>
        <end position="179"/>
    </location>
</feature>
<evidence type="ECO:0000256" key="15">
    <source>
        <dbReference type="ARBA" id="ARBA00023239"/>
    </source>
</evidence>
<keyword evidence="8 17" id="KW-0963">Cytoplasm</keyword>
<keyword evidence="10 17" id="KW-0479">Metal-binding</keyword>
<evidence type="ECO:0000256" key="9">
    <source>
        <dbReference type="ARBA" id="ARBA00022605"/>
    </source>
</evidence>
<dbReference type="GO" id="GO:0009073">
    <property type="term" value="P:aromatic amino acid family biosynthetic process"/>
    <property type="evidence" value="ECO:0007669"/>
    <property type="project" value="UniProtKB-KW"/>
</dbReference>
<reference evidence="21" key="1">
    <citation type="submission" date="2019-09" db="EMBL/GenBank/DDBJ databases">
        <title>Mumia zhuanghuii sp. nov. isolated from the intestinal contents of plateau pika (Ochotona curzoniae) in the Qinghai-Tibet plateau of China.</title>
        <authorList>
            <person name="Tian Z."/>
        </authorList>
    </citation>
    <scope>NUCLEOTIDE SEQUENCE [LARGE SCALE GENOMIC DNA]</scope>
    <source>
        <strain evidence="21">L-033</strain>
    </source>
</reference>
<dbReference type="InterPro" id="IPR056179">
    <property type="entry name" value="DHQS_C"/>
</dbReference>
<proteinExistence type="inferred from homology"/>
<dbReference type="Pfam" id="PF24621">
    <property type="entry name" value="DHQS_C"/>
    <property type="match status" value="1"/>
</dbReference>
<organism evidence="20 21">
    <name type="scientific">Microbacterium caowuchunii</name>
    <dbReference type="NCBI Taxonomy" id="2614638"/>
    <lineage>
        <taxon>Bacteria</taxon>
        <taxon>Bacillati</taxon>
        <taxon>Actinomycetota</taxon>
        <taxon>Actinomycetes</taxon>
        <taxon>Micrococcales</taxon>
        <taxon>Microbacteriaceae</taxon>
        <taxon>Microbacterium</taxon>
    </lineage>
</organism>
<feature type="binding site" evidence="17">
    <location>
        <position position="264"/>
    </location>
    <ligand>
        <name>Zn(2+)</name>
        <dbReference type="ChEBI" id="CHEBI:29105"/>
    </ligand>
</feature>
<dbReference type="Pfam" id="PF01761">
    <property type="entry name" value="DHQ_synthase"/>
    <property type="match status" value="1"/>
</dbReference>
<feature type="binding site" evidence="17">
    <location>
        <position position="185"/>
    </location>
    <ligand>
        <name>Zn(2+)</name>
        <dbReference type="ChEBI" id="CHEBI:29105"/>
    </ligand>
</feature>
<comment type="caution">
    <text evidence="17">Lacks conserved residue(s) required for the propagation of feature annotation.</text>
</comment>
<comment type="function">
    <text evidence="17">Catalyzes the conversion of 3-deoxy-D-arabino-heptulosonate 7-phosphate (DAHP) to dehydroquinate (DHQ).</text>
</comment>
<comment type="similarity">
    <text evidence="5 17">Belongs to the sugar phosphate cyclases superfamily. Dehydroquinate synthase family.</text>
</comment>
<keyword evidence="9 17" id="KW-0028">Amino-acid biosynthesis</keyword>
<dbReference type="FunFam" id="3.40.50.1970:FF:000012">
    <property type="entry name" value="3-dehydroquinate synthase"/>
    <property type="match status" value="1"/>
</dbReference>
<comment type="pathway">
    <text evidence="4 17">Metabolic intermediate biosynthesis; chorismate biosynthesis; chorismate from D-erythrose 4-phosphate and phosphoenolpyruvate: step 2/7.</text>
</comment>
<dbReference type="PANTHER" id="PTHR43622">
    <property type="entry name" value="3-DEHYDROQUINATE SYNTHASE"/>
    <property type="match status" value="1"/>
</dbReference>
<dbReference type="PIRSF" id="PIRSF001455">
    <property type="entry name" value="DHQ_synth"/>
    <property type="match status" value="1"/>
</dbReference>
<evidence type="ECO:0000313" key="21">
    <source>
        <dbReference type="Proteomes" id="UP000326838"/>
    </source>
</evidence>
<dbReference type="InterPro" id="IPR030960">
    <property type="entry name" value="DHQS/DOIS_N"/>
</dbReference>
<evidence type="ECO:0000256" key="17">
    <source>
        <dbReference type="HAMAP-Rule" id="MF_00110"/>
    </source>
</evidence>
<evidence type="ECO:0000256" key="4">
    <source>
        <dbReference type="ARBA" id="ARBA00004661"/>
    </source>
</evidence>
<keyword evidence="11 17" id="KW-0547">Nucleotide-binding</keyword>
<feature type="binding site" evidence="17">
    <location>
        <begin position="72"/>
        <end position="77"/>
    </location>
    <ligand>
        <name>NAD(+)</name>
        <dbReference type="ChEBI" id="CHEBI:57540"/>
    </ligand>
</feature>
<keyword evidence="21" id="KW-1185">Reference proteome</keyword>
<feature type="binding site" evidence="17">
    <location>
        <begin position="130"/>
        <end position="131"/>
    </location>
    <ligand>
        <name>NAD(+)</name>
        <dbReference type="ChEBI" id="CHEBI:57540"/>
    </ligand>
</feature>
<feature type="binding site" evidence="17">
    <location>
        <position position="143"/>
    </location>
    <ligand>
        <name>NAD(+)</name>
        <dbReference type="ChEBI" id="CHEBI:57540"/>
    </ligand>
</feature>
<dbReference type="PANTHER" id="PTHR43622:SF7">
    <property type="entry name" value="3-DEHYDROQUINATE SYNTHASE, CHLOROPLASTIC"/>
    <property type="match status" value="1"/>
</dbReference>
<evidence type="ECO:0000256" key="6">
    <source>
        <dbReference type="ARBA" id="ARBA00013031"/>
    </source>
</evidence>
<dbReference type="Proteomes" id="UP000326838">
    <property type="component" value="Unassembled WGS sequence"/>
</dbReference>